<dbReference type="eggNOG" id="ENOG50326BP">
    <property type="taxonomic scope" value="Bacteria"/>
</dbReference>
<comment type="caution">
    <text evidence="2">The sequence shown here is derived from an EMBL/GenBank/DDBJ whole genome shotgun (WGS) entry which is preliminary data.</text>
</comment>
<name>A0A0A0JZP4_9MICO</name>
<evidence type="ECO:0000256" key="1">
    <source>
        <dbReference type="SAM" id="Phobius"/>
    </source>
</evidence>
<dbReference type="RefSeq" id="WP_035933632.1">
    <property type="nucleotide sequence ID" value="NZ_AVPL01000007.1"/>
</dbReference>
<proteinExistence type="predicted"/>
<dbReference type="STRING" id="1385519.N801_01430"/>
<gene>
    <name evidence="2" type="ORF">N801_01430</name>
</gene>
<keyword evidence="1" id="KW-1133">Transmembrane helix</keyword>
<feature type="transmembrane region" description="Helical" evidence="1">
    <location>
        <begin position="46"/>
        <end position="67"/>
    </location>
</feature>
<keyword evidence="1" id="KW-0812">Transmembrane</keyword>
<organism evidence="2 3">
    <name type="scientific">Knoellia aerolata DSM 18566</name>
    <dbReference type="NCBI Taxonomy" id="1385519"/>
    <lineage>
        <taxon>Bacteria</taxon>
        <taxon>Bacillati</taxon>
        <taxon>Actinomycetota</taxon>
        <taxon>Actinomycetes</taxon>
        <taxon>Micrococcales</taxon>
        <taxon>Intrasporangiaceae</taxon>
        <taxon>Knoellia</taxon>
    </lineage>
</organism>
<evidence type="ECO:0000313" key="2">
    <source>
        <dbReference type="EMBL" id="KGN42229.1"/>
    </source>
</evidence>
<dbReference type="AlphaFoldDB" id="A0A0A0JZP4"/>
<evidence type="ECO:0000313" key="3">
    <source>
        <dbReference type="Proteomes" id="UP000030013"/>
    </source>
</evidence>
<dbReference type="EMBL" id="AVPL01000007">
    <property type="protein sequence ID" value="KGN42229.1"/>
    <property type="molecule type" value="Genomic_DNA"/>
</dbReference>
<dbReference type="Proteomes" id="UP000030013">
    <property type="component" value="Unassembled WGS sequence"/>
</dbReference>
<reference evidence="2 3" key="1">
    <citation type="submission" date="2013-08" db="EMBL/GenBank/DDBJ databases">
        <title>The genome sequence of Knoellia aerolata.</title>
        <authorList>
            <person name="Zhu W."/>
            <person name="Wang G."/>
        </authorList>
    </citation>
    <scope>NUCLEOTIDE SEQUENCE [LARGE SCALE GENOMIC DNA]</scope>
    <source>
        <strain evidence="2 3">DSM 18566</strain>
    </source>
</reference>
<keyword evidence="3" id="KW-1185">Reference proteome</keyword>
<protein>
    <submittedName>
        <fullName evidence="2">Uncharacterized protein</fullName>
    </submittedName>
</protein>
<accession>A0A0A0JZP4</accession>
<keyword evidence="1" id="KW-0472">Membrane</keyword>
<sequence>MTIDDRAIERALTALADDGYATSTNVDPAYREFVARTSRAERLRHVTRWAVAAVVVGILALGGILAFQQGGDRDGRDRLQPATPRPSTTQLISPTELVGTWLVEADSLFGGFPWLWTFNADGSGSGSPNANTTENTWVYTLSGNSIGARDRPGGCAYSWVVSRYDAGSLTLEVLNHCGNLGDDITLTRLSPASPAGSAIAMPSMTDATPLRDVADAGGVWLMRGTGMLLAIEARNPAFATYRLDDQGSLASDPVDRGTVALDATGDLTLVSTNPPPHGCAASRPGARLTGVVVTPLGLQARQGVESVCIDADLTTSWIRVAAR</sequence>